<proteinExistence type="predicted"/>
<evidence type="ECO:0000259" key="1">
    <source>
        <dbReference type="Pfam" id="PF13508"/>
    </source>
</evidence>
<accession>A0A1V8SQJ4</accession>
<dbReference type="InParanoid" id="A0A1V8SQJ4"/>
<dbReference type="OrthoDB" id="2115692at2759"/>
<protein>
    <recommendedName>
        <fullName evidence="1">N-acetyltransferase domain-containing protein</fullName>
    </recommendedName>
</protein>
<keyword evidence="3" id="KW-1185">Reference proteome</keyword>
<name>A0A1V8SQJ4_9PEZI</name>
<evidence type="ECO:0000313" key="3">
    <source>
        <dbReference type="Proteomes" id="UP000192596"/>
    </source>
</evidence>
<dbReference type="EMBL" id="NAJO01000031">
    <property type="protein sequence ID" value="OQO01447.1"/>
    <property type="molecule type" value="Genomic_DNA"/>
</dbReference>
<dbReference type="InterPro" id="IPR052523">
    <property type="entry name" value="Trichothecene_AcTrans"/>
</dbReference>
<dbReference type="Gene3D" id="3.40.630.30">
    <property type="match status" value="1"/>
</dbReference>
<dbReference type="PANTHER" id="PTHR42791:SF1">
    <property type="entry name" value="N-ACETYLTRANSFERASE DOMAIN-CONTAINING PROTEIN"/>
    <property type="match status" value="1"/>
</dbReference>
<dbReference type="AlphaFoldDB" id="A0A1V8SQJ4"/>
<feature type="domain" description="N-acetyltransferase" evidence="1">
    <location>
        <begin position="132"/>
        <end position="185"/>
    </location>
</feature>
<organism evidence="2 3">
    <name type="scientific">Cryoendolithus antarcticus</name>
    <dbReference type="NCBI Taxonomy" id="1507870"/>
    <lineage>
        <taxon>Eukaryota</taxon>
        <taxon>Fungi</taxon>
        <taxon>Dikarya</taxon>
        <taxon>Ascomycota</taxon>
        <taxon>Pezizomycotina</taxon>
        <taxon>Dothideomycetes</taxon>
        <taxon>Dothideomycetidae</taxon>
        <taxon>Cladosporiales</taxon>
        <taxon>Cladosporiaceae</taxon>
        <taxon>Cryoendolithus</taxon>
    </lineage>
</organism>
<dbReference type="PANTHER" id="PTHR42791">
    <property type="entry name" value="GNAT FAMILY ACETYLTRANSFERASE"/>
    <property type="match status" value="1"/>
</dbReference>
<gene>
    <name evidence="2" type="ORF">B0A48_13002</name>
</gene>
<dbReference type="Proteomes" id="UP000192596">
    <property type="component" value="Unassembled WGS sequence"/>
</dbReference>
<comment type="caution">
    <text evidence="2">The sequence shown here is derived from an EMBL/GenBank/DDBJ whole genome shotgun (WGS) entry which is preliminary data.</text>
</comment>
<dbReference type="GO" id="GO:0016747">
    <property type="term" value="F:acyltransferase activity, transferring groups other than amino-acyl groups"/>
    <property type="evidence" value="ECO:0007669"/>
    <property type="project" value="InterPro"/>
</dbReference>
<reference evidence="3" key="1">
    <citation type="submission" date="2017-03" db="EMBL/GenBank/DDBJ databases">
        <title>Genomes of endolithic fungi from Antarctica.</title>
        <authorList>
            <person name="Coleine C."/>
            <person name="Masonjones S."/>
            <person name="Stajich J.E."/>
        </authorList>
    </citation>
    <scope>NUCLEOTIDE SEQUENCE [LARGE SCALE GENOMIC DNA]</scope>
    <source>
        <strain evidence="3">CCFEE 5527</strain>
    </source>
</reference>
<evidence type="ECO:0000313" key="2">
    <source>
        <dbReference type="EMBL" id="OQO01447.1"/>
    </source>
</evidence>
<dbReference type="STRING" id="1507870.A0A1V8SQJ4"/>
<dbReference type="InterPro" id="IPR016181">
    <property type="entry name" value="Acyl_CoA_acyltransferase"/>
</dbReference>
<dbReference type="SUPFAM" id="SSF55729">
    <property type="entry name" value="Acyl-CoA N-acyltransferases (Nat)"/>
    <property type="match status" value="1"/>
</dbReference>
<sequence length="218" mass="25016">MPISILPAEEADIPTIVRLQLAAFASHPRIPMQWPRGYTPDLYAYKEIGDRGDFQDAANHYWKAIDAESRAMVACADWSFHLSRAAEQFDGINERSGPPDDWPEGGNWELKRFYRLNTRRMIRDYIGKEQYIMLNVLTVLSEHQGRGAGKKLLTWGVEEADKLHVSMCLESTPAGLALYKQMGFVVREVVAANMHDFGWKEPYDEEAAHRIFMVREAR</sequence>
<dbReference type="Pfam" id="PF13508">
    <property type="entry name" value="Acetyltransf_7"/>
    <property type="match status" value="1"/>
</dbReference>
<dbReference type="InterPro" id="IPR000182">
    <property type="entry name" value="GNAT_dom"/>
</dbReference>